<keyword evidence="2" id="KW-0238">DNA-binding</keyword>
<dbReference type="InterPro" id="IPR036390">
    <property type="entry name" value="WH_DNA-bd_sf"/>
</dbReference>
<keyword evidence="1" id="KW-0805">Transcription regulation</keyword>
<dbReference type="GO" id="GO:0003677">
    <property type="term" value="F:DNA binding"/>
    <property type="evidence" value="ECO:0007669"/>
    <property type="project" value="UniProtKB-KW"/>
</dbReference>
<dbReference type="InterPro" id="IPR001845">
    <property type="entry name" value="HTH_ArsR_DNA-bd_dom"/>
</dbReference>
<evidence type="ECO:0000256" key="2">
    <source>
        <dbReference type="ARBA" id="ARBA00023125"/>
    </source>
</evidence>
<keyword evidence="3" id="KW-0804">Transcription</keyword>
<dbReference type="SUPFAM" id="SSF46785">
    <property type="entry name" value="Winged helix' DNA-binding domain"/>
    <property type="match status" value="1"/>
</dbReference>
<dbReference type="EMBL" id="CP108140">
    <property type="protein sequence ID" value="WTP84102.1"/>
    <property type="molecule type" value="Genomic_DNA"/>
</dbReference>
<dbReference type="Gene3D" id="1.10.10.10">
    <property type="entry name" value="Winged helix-like DNA-binding domain superfamily/Winged helix DNA-binding domain"/>
    <property type="match status" value="1"/>
</dbReference>
<evidence type="ECO:0000256" key="1">
    <source>
        <dbReference type="ARBA" id="ARBA00023015"/>
    </source>
</evidence>
<organism evidence="5">
    <name type="scientific">Streptomyces sp. NBC_00180</name>
    <dbReference type="NCBI Taxonomy" id="2903632"/>
    <lineage>
        <taxon>Bacteria</taxon>
        <taxon>Bacillati</taxon>
        <taxon>Actinomycetota</taxon>
        <taxon>Actinomycetes</taxon>
        <taxon>Kitasatosporales</taxon>
        <taxon>Streptomycetaceae</taxon>
        <taxon>Streptomyces</taxon>
    </lineage>
</organism>
<dbReference type="InterPro" id="IPR051011">
    <property type="entry name" value="Metal_resp_trans_reg"/>
</dbReference>
<evidence type="ECO:0000256" key="3">
    <source>
        <dbReference type="ARBA" id="ARBA00023163"/>
    </source>
</evidence>
<feature type="domain" description="HTH arsR-type" evidence="4">
    <location>
        <begin position="250"/>
        <end position="324"/>
    </location>
</feature>
<dbReference type="PANTHER" id="PTHR43132:SF8">
    <property type="entry name" value="HTH-TYPE TRANSCRIPTIONAL REGULATOR KMTR"/>
    <property type="match status" value="1"/>
</dbReference>
<dbReference type="Pfam" id="PF12840">
    <property type="entry name" value="HTH_20"/>
    <property type="match status" value="1"/>
</dbReference>
<evidence type="ECO:0000259" key="4">
    <source>
        <dbReference type="SMART" id="SM00418"/>
    </source>
</evidence>
<proteinExistence type="predicted"/>
<dbReference type="GO" id="GO:0003700">
    <property type="term" value="F:DNA-binding transcription factor activity"/>
    <property type="evidence" value="ECO:0007669"/>
    <property type="project" value="InterPro"/>
</dbReference>
<dbReference type="AlphaFoldDB" id="A0AAU1HNE4"/>
<dbReference type="InterPro" id="IPR036388">
    <property type="entry name" value="WH-like_DNA-bd_sf"/>
</dbReference>
<sequence>MLRVHFTHQDLLRTRVAAAPDPLWELVLSVNLLATRQGRAVFDAWRAQARVGLNRVPRQQLHLVRALAPPRGSFPDFLNPAEASEGLPEGVRAILSTPRRRLTREMNVLTAAPRWLRPLADGEPSALEDLGQALHGYFNAALAPYWSAVRAQIEADRAVRAREILRGGVDALLSTLGPSMRWRPPVLETQYPLQREWRLEGRGLLLVPSVFCWQAPITLTDPSLPPVLVYPVARTHRWWLPPQGATGSRALARLLGHGRAAVLRALEDGCTTSEVARRAGVTPATVSEHVRILREAGLVASVRDRNTVVHVLTPLGHSLLTANRSGPALTVGG</sequence>
<evidence type="ECO:0000313" key="5">
    <source>
        <dbReference type="EMBL" id="WTP84102.1"/>
    </source>
</evidence>
<reference evidence="5" key="1">
    <citation type="submission" date="2022-10" db="EMBL/GenBank/DDBJ databases">
        <title>The complete genomes of actinobacterial strains from the NBC collection.</title>
        <authorList>
            <person name="Joergensen T.S."/>
            <person name="Alvarez Arevalo M."/>
            <person name="Sterndorff E.B."/>
            <person name="Faurdal D."/>
            <person name="Vuksanovic O."/>
            <person name="Mourched A.-S."/>
            <person name="Charusanti P."/>
            <person name="Shaw S."/>
            <person name="Blin K."/>
            <person name="Weber T."/>
        </authorList>
    </citation>
    <scope>NUCLEOTIDE SEQUENCE</scope>
    <source>
        <strain evidence="5">NBC 00180</strain>
    </source>
</reference>
<dbReference type="InterPro" id="IPR011991">
    <property type="entry name" value="ArsR-like_HTH"/>
</dbReference>
<protein>
    <submittedName>
        <fullName evidence="5">Winged helix-turn-helix domain-containing protein</fullName>
    </submittedName>
</protein>
<name>A0AAU1HNE4_9ACTN</name>
<dbReference type="PANTHER" id="PTHR43132">
    <property type="entry name" value="ARSENICAL RESISTANCE OPERON REPRESSOR ARSR-RELATED"/>
    <property type="match status" value="1"/>
</dbReference>
<dbReference type="SMART" id="SM00418">
    <property type="entry name" value="HTH_ARSR"/>
    <property type="match status" value="1"/>
</dbReference>
<dbReference type="CDD" id="cd00090">
    <property type="entry name" value="HTH_ARSR"/>
    <property type="match status" value="1"/>
</dbReference>
<accession>A0AAU1HNE4</accession>
<gene>
    <name evidence="5" type="ORF">OG477_01390</name>
</gene>